<keyword evidence="2" id="KW-0732">Signal</keyword>
<protein>
    <recommendedName>
        <fullName evidence="5">DUF4352 domain-containing protein</fullName>
    </recommendedName>
</protein>
<feature type="region of interest" description="Disordered" evidence="1">
    <location>
        <begin position="30"/>
        <end position="83"/>
    </location>
</feature>
<accession>A0ABZ1W8B6</accession>
<proteinExistence type="predicted"/>
<evidence type="ECO:0000313" key="4">
    <source>
        <dbReference type="Proteomes" id="UP001432014"/>
    </source>
</evidence>
<reference evidence="3 4" key="1">
    <citation type="submission" date="2022-10" db="EMBL/GenBank/DDBJ databases">
        <title>The complete genomes of actinobacterial strains from the NBC collection.</title>
        <authorList>
            <person name="Joergensen T.S."/>
            <person name="Alvarez Arevalo M."/>
            <person name="Sterndorff E.B."/>
            <person name="Faurdal D."/>
            <person name="Vuksanovic O."/>
            <person name="Mourched A.-S."/>
            <person name="Charusanti P."/>
            <person name="Shaw S."/>
            <person name="Blin K."/>
            <person name="Weber T."/>
        </authorList>
    </citation>
    <scope>NUCLEOTIDE SEQUENCE [LARGE SCALE GENOMIC DNA]</scope>
    <source>
        <strain evidence="3 4">NBC_01247</strain>
    </source>
</reference>
<sequence>MKSMHAVLRAAVPAAALALLLTGCGPENGNDPVDPGAAGAAPTATAGGDAPAGTPTAGGTGGASDRPSAAASASGGAGGYASPLGPTATGTYTGRNKAELAPVTVVKGNLADLAPLKLAPGDTNGRTPFYITVSYTNRSGATLADDYFMQRVTVKTAENSDAIFQAGTTKSIAACAAGEKPAPLPDGQTRKSCGIYLVPNNAAPKFLVYGAIMDTKPLVWKLG</sequence>
<organism evidence="3 4">
    <name type="scientific">Kitasatospora herbaricolor</name>
    <dbReference type="NCBI Taxonomy" id="68217"/>
    <lineage>
        <taxon>Bacteria</taxon>
        <taxon>Bacillati</taxon>
        <taxon>Actinomycetota</taxon>
        <taxon>Actinomycetes</taxon>
        <taxon>Kitasatosporales</taxon>
        <taxon>Streptomycetaceae</taxon>
        <taxon>Kitasatospora</taxon>
    </lineage>
</organism>
<feature type="signal peptide" evidence="2">
    <location>
        <begin position="1"/>
        <end position="29"/>
    </location>
</feature>
<feature type="compositionally biased region" description="Low complexity" evidence="1">
    <location>
        <begin position="63"/>
        <end position="83"/>
    </location>
</feature>
<feature type="compositionally biased region" description="Low complexity" evidence="1">
    <location>
        <begin position="34"/>
        <end position="55"/>
    </location>
</feature>
<dbReference type="PROSITE" id="PS51257">
    <property type="entry name" value="PROKAR_LIPOPROTEIN"/>
    <property type="match status" value="1"/>
</dbReference>
<feature type="chain" id="PRO_5047117559" description="DUF4352 domain-containing protein" evidence="2">
    <location>
        <begin position="30"/>
        <end position="223"/>
    </location>
</feature>
<evidence type="ECO:0000256" key="1">
    <source>
        <dbReference type="SAM" id="MobiDB-lite"/>
    </source>
</evidence>
<dbReference type="Proteomes" id="UP001432014">
    <property type="component" value="Chromosome"/>
</dbReference>
<dbReference type="RefSeq" id="WP_329497674.1">
    <property type="nucleotide sequence ID" value="NZ_CP108460.1"/>
</dbReference>
<evidence type="ECO:0000313" key="3">
    <source>
        <dbReference type="EMBL" id="WUS57084.1"/>
    </source>
</evidence>
<name>A0ABZ1W8B6_9ACTN</name>
<evidence type="ECO:0000256" key="2">
    <source>
        <dbReference type="SAM" id="SignalP"/>
    </source>
</evidence>
<dbReference type="EMBL" id="CP108482">
    <property type="protein sequence ID" value="WUS57084.1"/>
    <property type="molecule type" value="Genomic_DNA"/>
</dbReference>
<keyword evidence="4" id="KW-1185">Reference proteome</keyword>
<evidence type="ECO:0008006" key="5">
    <source>
        <dbReference type="Google" id="ProtNLM"/>
    </source>
</evidence>
<gene>
    <name evidence="3" type="ORF">OG469_17165</name>
</gene>